<accession>I3SRS5</accession>
<evidence type="ECO:0000256" key="1">
    <source>
        <dbReference type="SAM" id="Phobius"/>
    </source>
</evidence>
<sequence length="80" mass="9095">MSAITVIGAFRYRCYFGPEVALLGMFIRIVTDWVGEGIASNDGPVFILYFAIHASWIYMLFLELKVAMLYTTGRYLTTDL</sequence>
<keyword evidence="1" id="KW-0812">Transmembrane</keyword>
<reference evidence="2" key="1">
    <citation type="submission" date="2012-05" db="EMBL/GenBank/DDBJ databases">
        <authorList>
            <person name="Krishnakumar V."/>
            <person name="Cheung F."/>
            <person name="Xiao Y."/>
            <person name="Chan A."/>
            <person name="Moskal W.A."/>
            <person name="Town C.D."/>
        </authorList>
    </citation>
    <scope>NUCLEOTIDE SEQUENCE</scope>
</reference>
<evidence type="ECO:0000313" key="2">
    <source>
        <dbReference type="EMBL" id="AFK42967.1"/>
    </source>
</evidence>
<keyword evidence="1" id="KW-1133">Transmembrane helix</keyword>
<name>I3SRS5_LOTJA</name>
<dbReference type="RefSeq" id="XP_057415299.1">
    <property type="nucleotide sequence ID" value="XM_057559316.1"/>
</dbReference>
<keyword evidence="1" id="KW-0472">Membrane</keyword>
<dbReference type="GeneID" id="130710155"/>
<proteinExistence type="evidence at transcript level"/>
<protein>
    <submittedName>
        <fullName evidence="2">Uncharacterized protein</fullName>
    </submittedName>
</protein>
<feature type="transmembrane region" description="Helical" evidence="1">
    <location>
        <begin position="12"/>
        <end position="31"/>
    </location>
</feature>
<dbReference type="EMBL" id="BT143173">
    <property type="protein sequence ID" value="AFK42967.1"/>
    <property type="molecule type" value="mRNA"/>
</dbReference>
<organism evidence="2">
    <name type="scientific">Lotus japonicus</name>
    <name type="common">Lotus corniculatus var. japonicus</name>
    <dbReference type="NCBI Taxonomy" id="34305"/>
    <lineage>
        <taxon>Eukaryota</taxon>
        <taxon>Viridiplantae</taxon>
        <taxon>Streptophyta</taxon>
        <taxon>Embryophyta</taxon>
        <taxon>Tracheophyta</taxon>
        <taxon>Spermatophyta</taxon>
        <taxon>Magnoliopsida</taxon>
        <taxon>eudicotyledons</taxon>
        <taxon>Gunneridae</taxon>
        <taxon>Pentapetalae</taxon>
        <taxon>rosids</taxon>
        <taxon>fabids</taxon>
        <taxon>Fabales</taxon>
        <taxon>Fabaceae</taxon>
        <taxon>Papilionoideae</taxon>
        <taxon>50 kb inversion clade</taxon>
        <taxon>NPAAA clade</taxon>
        <taxon>Hologalegina</taxon>
        <taxon>robinioid clade</taxon>
        <taxon>Loteae</taxon>
        <taxon>Lotus</taxon>
    </lineage>
</organism>
<feature type="transmembrane region" description="Helical" evidence="1">
    <location>
        <begin position="43"/>
        <end position="62"/>
    </location>
</feature>
<dbReference type="KEGG" id="lja:130710155"/>
<dbReference type="AlphaFoldDB" id="I3SRS5"/>